<dbReference type="PROSITE" id="PS51767">
    <property type="entry name" value="PEPTIDASE_A1"/>
    <property type="match status" value="1"/>
</dbReference>
<proteinExistence type="inferred from homology"/>
<feature type="active site" evidence="3">
    <location>
        <position position="101"/>
    </location>
</feature>
<feature type="chain" id="PRO_5043788120" evidence="5">
    <location>
        <begin position="18"/>
        <end position="455"/>
    </location>
</feature>
<dbReference type="Pfam" id="PF00026">
    <property type="entry name" value="Asp"/>
    <property type="match status" value="1"/>
</dbReference>
<dbReference type="InterPro" id="IPR021109">
    <property type="entry name" value="Peptidase_aspartic_dom_sf"/>
</dbReference>
<evidence type="ECO:0000256" key="2">
    <source>
        <dbReference type="ARBA" id="ARBA00022750"/>
    </source>
</evidence>
<evidence type="ECO:0000313" key="7">
    <source>
        <dbReference type="EMBL" id="KAK7031624.1"/>
    </source>
</evidence>
<dbReference type="PANTHER" id="PTHR47966">
    <property type="entry name" value="BETA-SITE APP-CLEAVING ENZYME, ISOFORM A-RELATED"/>
    <property type="match status" value="1"/>
</dbReference>
<keyword evidence="2 4" id="KW-0064">Aspartyl protease</keyword>
<dbReference type="InterPro" id="IPR001969">
    <property type="entry name" value="Aspartic_peptidase_AS"/>
</dbReference>
<dbReference type="InterPro" id="IPR033121">
    <property type="entry name" value="PEPTIDASE_A1"/>
</dbReference>
<dbReference type="GO" id="GO:0004190">
    <property type="term" value="F:aspartic-type endopeptidase activity"/>
    <property type="evidence" value="ECO:0007669"/>
    <property type="project" value="UniProtKB-KW"/>
</dbReference>
<evidence type="ECO:0000256" key="5">
    <source>
        <dbReference type="SAM" id="SignalP"/>
    </source>
</evidence>
<sequence length="455" mass="48503">MVSSAFAVLSLVSAAAAEFHVVRHVSHTPRALEPAVIPPAEFVVPITSTAPRRQSKKTNLASLRKKLSPTGNTAVLEGADLDQEYLTDVTIGGQTFTAIVDTGSSDTWLIKKNFRCFNLTGFPEDTETCGFGSEGFDTAASPTFKNFPNVSFNISYGDGEFLSGPVGFDTVSVGGLAVTQQEIGTPDFAAWNGDGVNSGLIGLAYASLTSVFNTTDPTKASRANHIPYDPFFFTAVKRGAVKNPFFSLALNRGPLLVNVTEDKNLGFLAFGGMPPVALDDKTAVTVPVQGYSATDGNPTSAPDPNAVFFYYTADVEGYTFPGSTKLNTKNNNTILDSGTTLNYLPSAVAEAYNAQFVPKATFDEESGLYFVDCKAKVPPFSVKLGGKSFPIDARDQILLGGTDDDGKPICISGTQSGGEDTPENVFILGDVFLHNVVSTFDIKANEMTVTRRKKY</sequence>
<protein>
    <submittedName>
        <fullName evidence="7">Acid protease</fullName>
    </submittedName>
</protein>
<dbReference type="PROSITE" id="PS00141">
    <property type="entry name" value="ASP_PROTEASE"/>
    <property type="match status" value="1"/>
</dbReference>
<reference evidence="7 8" key="1">
    <citation type="journal article" date="2024" name="J Genomics">
        <title>Draft genome sequencing and assembly of Favolaschia claudopus CIRM-BRFM 2984 isolated from oak limbs.</title>
        <authorList>
            <person name="Navarro D."/>
            <person name="Drula E."/>
            <person name="Chaduli D."/>
            <person name="Cazenave R."/>
            <person name="Ahrendt S."/>
            <person name="Wang J."/>
            <person name="Lipzen A."/>
            <person name="Daum C."/>
            <person name="Barry K."/>
            <person name="Grigoriev I.V."/>
            <person name="Favel A."/>
            <person name="Rosso M.N."/>
            <person name="Martin F."/>
        </authorList>
    </citation>
    <scope>NUCLEOTIDE SEQUENCE [LARGE SCALE GENOMIC DNA]</scope>
    <source>
        <strain evidence="7 8">CIRM-BRFM 2984</strain>
    </source>
</reference>
<dbReference type="GO" id="GO:0000324">
    <property type="term" value="C:fungal-type vacuole"/>
    <property type="evidence" value="ECO:0007669"/>
    <property type="project" value="TreeGrafter"/>
</dbReference>
<dbReference type="EMBL" id="JAWWNJ010000024">
    <property type="protein sequence ID" value="KAK7031624.1"/>
    <property type="molecule type" value="Genomic_DNA"/>
</dbReference>
<evidence type="ECO:0000259" key="6">
    <source>
        <dbReference type="PROSITE" id="PS51767"/>
    </source>
</evidence>
<keyword evidence="4" id="KW-0378">Hydrolase</keyword>
<keyword evidence="4 7" id="KW-0645">Protease</keyword>
<dbReference type="InterPro" id="IPR034164">
    <property type="entry name" value="Pepsin-like_dom"/>
</dbReference>
<feature type="domain" description="Peptidase A1" evidence="6">
    <location>
        <begin position="85"/>
        <end position="450"/>
    </location>
</feature>
<keyword evidence="5" id="KW-0732">Signal</keyword>
<evidence type="ECO:0000313" key="8">
    <source>
        <dbReference type="Proteomes" id="UP001362999"/>
    </source>
</evidence>
<comment type="caution">
    <text evidence="7">The sequence shown here is derived from an EMBL/GenBank/DDBJ whole genome shotgun (WGS) entry which is preliminary data.</text>
</comment>
<dbReference type="Gene3D" id="2.40.70.10">
    <property type="entry name" value="Acid Proteases"/>
    <property type="match status" value="2"/>
</dbReference>
<dbReference type="GO" id="GO:0006508">
    <property type="term" value="P:proteolysis"/>
    <property type="evidence" value="ECO:0007669"/>
    <property type="project" value="UniProtKB-KW"/>
</dbReference>
<comment type="similarity">
    <text evidence="1 4">Belongs to the peptidase A1 family.</text>
</comment>
<dbReference type="PANTHER" id="PTHR47966:SF47">
    <property type="entry name" value="ENDOPEPTIDASE, PUTATIVE (AFU_ORTHOLOGUE AFUA_3G01220)-RELATED"/>
    <property type="match status" value="1"/>
</dbReference>
<dbReference type="CDD" id="cd05471">
    <property type="entry name" value="pepsin_like"/>
    <property type="match status" value="1"/>
</dbReference>
<gene>
    <name evidence="7" type="ORF">R3P38DRAFT_2701457</name>
</gene>
<evidence type="ECO:0000256" key="1">
    <source>
        <dbReference type="ARBA" id="ARBA00007447"/>
    </source>
</evidence>
<evidence type="ECO:0000256" key="4">
    <source>
        <dbReference type="RuleBase" id="RU000454"/>
    </source>
</evidence>
<name>A0AAW0BXJ6_9AGAR</name>
<dbReference type="InterPro" id="IPR001461">
    <property type="entry name" value="Aspartic_peptidase_A1"/>
</dbReference>
<dbReference type="PRINTS" id="PR00792">
    <property type="entry name" value="PEPSIN"/>
</dbReference>
<feature type="signal peptide" evidence="5">
    <location>
        <begin position="1"/>
        <end position="17"/>
    </location>
</feature>
<dbReference type="AlphaFoldDB" id="A0AAW0BXJ6"/>
<evidence type="ECO:0000256" key="3">
    <source>
        <dbReference type="PIRSR" id="PIRSR601461-1"/>
    </source>
</evidence>
<dbReference type="Proteomes" id="UP001362999">
    <property type="component" value="Unassembled WGS sequence"/>
</dbReference>
<keyword evidence="8" id="KW-1185">Reference proteome</keyword>
<feature type="active site" evidence="3">
    <location>
        <position position="336"/>
    </location>
</feature>
<dbReference type="SUPFAM" id="SSF50630">
    <property type="entry name" value="Acid proteases"/>
    <property type="match status" value="1"/>
</dbReference>
<organism evidence="7 8">
    <name type="scientific">Favolaschia claudopus</name>
    <dbReference type="NCBI Taxonomy" id="2862362"/>
    <lineage>
        <taxon>Eukaryota</taxon>
        <taxon>Fungi</taxon>
        <taxon>Dikarya</taxon>
        <taxon>Basidiomycota</taxon>
        <taxon>Agaricomycotina</taxon>
        <taxon>Agaricomycetes</taxon>
        <taxon>Agaricomycetidae</taxon>
        <taxon>Agaricales</taxon>
        <taxon>Marasmiineae</taxon>
        <taxon>Mycenaceae</taxon>
        <taxon>Favolaschia</taxon>
    </lineage>
</organism>
<accession>A0AAW0BXJ6</accession>